<feature type="region of interest" description="Disordered" evidence="1">
    <location>
        <begin position="200"/>
        <end position="232"/>
    </location>
</feature>
<feature type="compositionally biased region" description="Basic and acidic residues" evidence="1">
    <location>
        <begin position="134"/>
        <end position="171"/>
    </location>
</feature>
<protein>
    <submittedName>
        <fullName evidence="2">Uncharacterized protein</fullName>
    </submittedName>
</protein>
<feature type="compositionally biased region" description="Basic and acidic residues" evidence="1">
    <location>
        <begin position="74"/>
        <end position="84"/>
    </location>
</feature>
<reference evidence="2 3" key="1">
    <citation type="submission" date="2016-04" db="EMBL/GenBank/DDBJ databases">
        <title>Draft genome of Fonsecaea erecta CBS 125763.</title>
        <authorList>
            <person name="Weiss V.A."/>
            <person name="Vicente V.A."/>
            <person name="Raittz R.T."/>
            <person name="Moreno L.F."/>
            <person name="De Souza E.M."/>
            <person name="Pedrosa F.O."/>
            <person name="Steffens M.B."/>
            <person name="Faoro H."/>
            <person name="Tadra-Sfeir M.Z."/>
            <person name="Najafzadeh M.J."/>
            <person name="Felipe M.S."/>
            <person name="Teixeira M."/>
            <person name="Sun J."/>
            <person name="Xi L."/>
            <person name="Gomes R."/>
            <person name="De Azevedo C.M."/>
            <person name="Salgado C.G."/>
            <person name="Da Silva M.B."/>
            <person name="Nascimento M.F."/>
            <person name="Queiroz-Telles F."/>
            <person name="Attili D.S."/>
            <person name="Gorbushina A."/>
        </authorList>
    </citation>
    <scope>NUCLEOTIDE SEQUENCE [LARGE SCALE GENOMIC DNA]</scope>
    <source>
        <strain evidence="2 3">CBS 125763</strain>
    </source>
</reference>
<sequence length="258" mass="31116">MAYSRRSSGSGEYVLMPVHSIAGSEYGGRGRRAYEPPIEVNNFLEVPQNRPRASSQGAGVAPTIVNIGAGALTERNDRDRDHSRSRSRHRDYRHHRYRDGSSSSSCSSDRSRSRHRRPSSHKPPKKQPIEEDDLPYKFRKELDFARMSHREEEEKRIQDRIKRDREEEKRRWKLEEEEEAIRRKKEREAILYEAKLEEERKAKERDELRKKILRDEEERQQKEKEKKKAEEEEFERKVKEKFMNAGMRRPYRYNYVYY</sequence>
<feature type="compositionally biased region" description="Basic residues" evidence="1">
    <location>
        <begin position="112"/>
        <end position="125"/>
    </location>
</feature>
<proteinExistence type="predicted"/>
<feature type="region of interest" description="Disordered" evidence="1">
    <location>
        <begin position="45"/>
        <end position="171"/>
    </location>
</feature>
<evidence type="ECO:0000313" key="2">
    <source>
        <dbReference type="EMBL" id="OAP57280.1"/>
    </source>
</evidence>
<organism evidence="2 3">
    <name type="scientific">Fonsecaea erecta</name>
    <dbReference type="NCBI Taxonomy" id="1367422"/>
    <lineage>
        <taxon>Eukaryota</taxon>
        <taxon>Fungi</taxon>
        <taxon>Dikarya</taxon>
        <taxon>Ascomycota</taxon>
        <taxon>Pezizomycotina</taxon>
        <taxon>Eurotiomycetes</taxon>
        <taxon>Chaetothyriomycetidae</taxon>
        <taxon>Chaetothyriales</taxon>
        <taxon>Herpotrichiellaceae</taxon>
        <taxon>Fonsecaea</taxon>
    </lineage>
</organism>
<dbReference type="RefSeq" id="XP_018690647.1">
    <property type="nucleotide sequence ID" value="XM_018839526.1"/>
</dbReference>
<accession>A0A178ZBW9</accession>
<comment type="caution">
    <text evidence="2">The sequence shown here is derived from an EMBL/GenBank/DDBJ whole genome shotgun (WGS) entry which is preliminary data.</text>
</comment>
<gene>
    <name evidence="2" type="ORF">AYL99_08018</name>
</gene>
<dbReference type="AlphaFoldDB" id="A0A178ZBW9"/>
<dbReference type="Proteomes" id="UP000078343">
    <property type="component" value="Unassembled WGS sequence"/>
</dbReference>
<feature type="compositionally biased region" description="Basic residues" evidence="1">
    <location>
        <begin position="85"/>
        <end position="97"/>
    </location>
</feature>
<evidence type="ECO:0000313" key="3">
    <source>
        <dbReference type="Proteomes" id="UP000078343"/>
    </source>
</evidence>
<dbReference type="EMBL" id="LVYI01000007">
    <property type="protein sequence ID" value="OAP57280.1"/>
    <property type="molecule type" value="Genomic_DNA"/>
</dbReference>
<dbReference type="GeneID" id="30012186"/>
<name>A0A178ZBW9_9EURO</name>
<evidence type="ECO:0000256" key="1">
    <source>
        <dbReference type="SAM" id="MobiDB-lite"/>
    </source>
</evidence>
<dbReference type="STRING" id="1367422.A0A178ZBW9"/>
<keyword evidence="3" id="KW-1185">Reference proteome</keyword>